<dbReference type="HAMAP" id="MF_01331_B">
    <property type="entry name" value="Ribosomal_uL22_B"/>
    <property type="match status" value="1"/>
</dbReference>
<dbReference type="InterPro" id="IPR001063">
    <property type="entry name" value="Ribosomal_uL22"/>
</dbReference>
<evidence type="ECO:0000313" key="12">
    <source>
        <dbReference type="Proteomes" id="UP000177092"/>
    </source>
</evidence>
<comment type="function">
    <text evidence="7">The globular domain of the protein is located near the polypeptide exit tunnel on the outside of the subunit, while an extended beta-hairpin is found that lines the wall of the exit tunnel in the center of the 70S ribosome.</text>
</comment>
<evidence type="ECO:0000313" key="11">
    <source>
        <dbReference type="EMBL" id="OGG20539.1"/>
    </source>
</evidence>
<protein>
    <recommendedName>
        <fullName evidence="6 7">Large ribosomal subunit protein uL22</fullName>
    </recommendedName>
</protein>
<evidence type="ECO:0000256" key="3">
    <source>
        <dbReference type="ARBA" id="ARBA00022884"/>
    </source>
</evidence>
<dbReference type="GO" id="GO:0022625">
    <property type="term" value="C:cytosolic large ribosomal subunit"/>
    <property type="evidence" value="ECO:0007669"/>
    <property type="project" value="TreeGrafter"/>
</dbReference>
<dbReference type="NCBIfam" id="TIGR01044">
    <property type="entry name" value="rplV_bact"/>
    <property type="match status" value="1"/>
</dbReference>
<dbReference type="Pfam" id="PF00237">
    <property type="entry name" value="Ribosomal_L22"/>
    <property type="match status" value="1"/>
</dbReference>
<dbReference type="Proteomes" id="UP000177092">
    <property type="component" value="Unassembled WGS sequence"/>
</dbReference>
<evidence type="ECO:0000256" key="5">
    <source>
        <dbReference type="ARBA" id="ARBA00023274"/>
    </source>
</evidence>
<dbReference type="Gene3D" id="3.90.470.10">
    <property type="entry name" value="Ribosomal protein L22/L17"/>
    <property type="match status" value="1"/>
</dbReference>
<accession>A0A1F6A737</accession>
<dbReference type="PANTHER" id="PTHR13501:SF8">
    <property type="entry name" value="LARGE RIBOSOMAL SUBUNIT PROTEIN UL22M"/>
    <property type="match status" value="1"/>
</dbReference>
<dbReference type="InterPro" id="IPR036394">
    <property type="entry name" value="Ribosomal_uL22_sf"/>
</dbReference>
<gene>
    <name evidence="7" type="primary">rplV</name>
    <name evidence="11" type="ORF">A3D03_00780</name>
</gene>
<comment type="subunit">
    <text evidence="7 9">Part of the 50S ribosomal subunit.</text>
</comment>
<dbReference type="AlphaFoldDB" id="A0A1F6A737"/>
<comment type="caution">
    <text evidence="11">The sequence shown here is derived from an EMBL/GenBank/DDBJ whole genome shotgun (WGS) entry which is preliminary data.</text>
</comment>
<comment type="similarity">
    <text evidence="1 7 8">Belongs to the universal ribosomal protein uL22 family.</text>
</comment>
<evidence type="ECO:0000256" key="6">
    <source>
        <dbReference type="ARBA" id="ARBA00035207"/>
    </source>
</evidence>
<evidence type="ECO:0000256" key="8">
    <source>
        <dbReference type="RuleBase" id="RU004005"/>
    </source>
</evidence>
<evidence type="ECO:0000256" key="7">
    <source>
        <dbReference type="HAMAP-Rule" id="MF_01331"/>
    </source>
</evidence>
<proteinExistence type="inferred from homology"/>
<keyword evidence="2 7" id="KW-0699">rRNA-binding</keyword>
<name>A0A1F6A737_9BACT</name>
<dbReference type="PANTHER" id="PTHR13501">
    <property type="entry name" value="CHLOROPLAST 50S RIBOSOMAL PROTEIN L22-RELATED"/>
    <property type="match status" value="1"/>
</dbReference>
<evidence type="ECO:0000256" key="2">
    <source>
        <dbReference type="ARBA" id="ARBA00022730"/>
    </source>
</evidence>
<sequence>MSITTDTKYLRISPKKVKSTARNISGLNTRAALARLLFANTKASRILIKTINSAVANAVNNLKKNADNLIIRSISVNKGPAFKRWQPVSRGMAHKIKKPTSHIKIVLEEIQAVKKLLSASSEKNKDIQKIEDITKIKDSEIKK</sequence>
<evidence type="ECO:0000256" key="4">
    <source>
        <dbReference type="ARBA" id="ARBA00022980"/>
    </source>
</evidence>
<keyword evidence="3 7" id="KW-0694">RNA-binding</keyword>
<dbReference type="EMBL" id="MFJN01000044">
    <property type="protein sequence ID" value="OGG20539.1"/>
    <property type="molecule type" value="Genomic_DNA"/>
</dbReference>
<organism evidence="11 12">
    <name type="scientific">Candidatus Gottesmanbacteria bacterium RIFCSPHIGHO2_02_FULL_40_13</name>
    <dbReference type="NCBI Taxonomy" id="1798384"/>
    <lineage>
        <taxon>Bacteria</taxon>
        <taxon>Candidatus Gottesmaniibacteriota</taxon>
    </lineage>
</organism>
<dbReference type="GO" id="GO:0006412">
    <property type="term" value="P:translation"/>
    <property type="evidence" value="ECO:0007669"/>
    <property type="project" value="UniProtKB-UniRule"/>
</dbReference>
<dbReference type="CDD" id="cd00336">
    <property type="entry name" value="Ribosomal_L22"/>
    <property type="match status" value="1"/>
</dbReference>
<comment type="function">
    <text evidence="7 10">This protein binds specifically to 23S rRNA; its binding is stimulated by other ribosomal proteins, e.g., L4, L17, and L20. It is important during the early stages of 50S assembly. It makes multiple contacts with different domains of the 23S rRNA in the assembled 50S subunit and ribosome.</text>
</comment>
<keyword evidence="4 7" id="KW-0689">Ribosomal protein</keyword>
<dbReference type="InterPro" id="IPR047867">
    <property type="entry name" value="Ribosomal_uL22_bac/org-type"/>
</dbReference>
<dbReference type="SUPFAM" id="SSF54843">
    <property type="entry name" value="Ribosomal protein L22"/>
    <property type="match status" value="1"/>
</dbReference>
<dbReference type="InterPro" id="IPR005727">
    <property type="entry name" value="Ribosomal_uL22_bac/chlpt-type"/>
</dbReference>
<evidence type="ECO:0000256" key="10">
    <source>
        <dbReference type="RuleBase" id="RU004008"/>
    </source>
</evidence>
<dbReference type="GO" id="GO:0003735">
    <property type="term" value="F:structural constituent of ribosome"/>
    <property type="evidence" value="ECO:0007669"/>
    <property type="project" value="InterPro"/>
</dbReference>
<dbReference type="GO" id="GO:0019843">
    <property type="term" value="F:rRNA binding"/>
    <property type="evidence" value="ECO:0007669"/>
    <property type="project" value="UniProtKB-UniRule"/>
</dbReference>
<keyword evidence="5 7" id="KW-0687">Ribonucleoprotein</keyword>
<reference evidence="11 12" key="1">
    <citation type="journal article" date="2016" name="Nat. Commun.">
        <title>Thousands of microbial genomes shed light on interconnected biogeochemical processes in an aquifer system.</title>
        <authorList>
            <person name="Anantharaman K."/>
            <person name="Brown C.T."/>
            <person name="Hug L.A."/>
            <person name="Sharon I."/>
            <person name="Castelle C.J."/>
            <person name="Probst A.J."/>
            <person name="Thomas B.C."/>
            <person name="Singh A."/>
            <person name="Wilkins M.J."/>
            <person name="Karaoz U."/>
            <person name="Brodie E.L."/>
            <person name="Williams K.H."/>
            <person name="Hubbard S.S."/>
            <person name="Banfield J.F."/>
        </authorList>
    </citation>
    <scope>NUCLEOTIDE SEQUENCE [LARGE SCALE GENOMIC DNA]</scope>
</reference>
<evidence type="ECO:0000256" key="9">
    <source>
        <dbReference type="RuleBase" id="RU004006"/>
    </source>
</evidence>
<dbReference type="STRING" id="1798384.A3D03_00780"/>
<evidence type="ECO:0000256" key="1">
    <source>
        <dbReference type="ARBA" id="ARBA00009451"/>
    </source>
</evidence>